<dbReference type="Proteomes" id="UP000176494">
    <property type="component" value="Unassembled WGS sequence"/>
</dbReference>
<dbReference type="GO" id="GO:0032259">
    <property type="term" value="P:methylation"/>
    <property type="evidence" value="ECO:0007669"/>
    <property type="project" value="UniProtKB-KW"/>
</dbReference>
<evidence type="ECO:0000256" key="1">
    <source>
        <dbReference type="ARBA" id="ARBA00004496"/>
    </source>
</evidence>
<evidence type="ECO:0000256" key="5">
    <source>
        <dbReference type="ARBA" id="ARBA00022490"/>
    </source>
</evidence>
<protein>
    <recommendedName>
        <fullName evidence="4">Protein-L-isoaspartate O-methyltransferase</fullName>
        <ecNumber evidence="3">2.1.1.77</ecNumber>
    </recommendedName>
    <alternativeName>
        <fullName evidence="11">L-isoaspartyl protein carboxyl methyltransferase</fullName>
    </alternativeName>
    <alternativeName>
        <fullName evidence="9">Protein L-isoaspartyl methyltransferase</fullName>
    </alternativeName>
    <alternativeName>
        <fullName evidence="10">Protein-beta-aspartate methyltransferase</fullName>
    </alternativeName>
</protein>
<name>A0A1G2QAH2_9BACT</name>
<dbReference type="SUPFAM" id="SSF53335">
    <property type="entry name" value="S-adenosyl-L-methionine-dependent methyltransferases"/>
    <property type="match status" value="1"/>
</dbReference>
<reference evidence="12 13" key="1">
    <citation type="journal article" date="2016" name="Nat. Commun.">
        <title>Thousands of microbial genomes shed light on interconnected biogeochemical processes in an aquifer system.</title>
        <authorList>
            <person name="Anantharaman K."/>
            <person name="Brown C.T."/>
            <person name="Hug L.A."/>
            <person name="Sharon I."/>
            <person name="Castelle C.J."/>
            <person name="Probst A.J."/>
            <person name="Thomas B.C."/>
            <person name="Singh A."/>
            <person name="Wilkins M.J."/>
            <person name="Karaoz U."/>
            <person name="Brodie E.L."/>
            <person name="Williams K.H."/>
            <person name="Hubbard S.S."/>
            <person name="Banfield J.F."/>
        </authorList>
    </citation>
    <scope>NUCLEOTIDE SEQUENCE [LARGE SCALE GENOMIC DNA]</scope>
</reference>
<dbReference type="AlphaFoldDB" id="A0A1G2QAH2"/>
<keyword evidence="8" id="KW-0949">S-adenosyl-L-methionine</keyword>
<dbReference type="PANTHER" id="PTHR11579">
    <property type="entry name" value="PROTEIN-L-ISOASPARTATE O-METHYLTRANSFERASE"/>
    <property type="match status" value="1"/>
</dbReference>
<evidence type="ECO:0000256" key="3">
    <source>
        <dbReference type="ARBA" id="ARBA00011890"/>
    </source>
</evidence>
<dbReference type="EC" id="2.1.1.77" evidence="3"/>
<sequence length="223" mass="24214">MEGKLLANHLQGTGVLKDPLLISAFKAIDRADFVRPEDKPYAYIDEPRQIGFGQTISQPTTVAFMLELLAPRPGQKILDVGAGSGYQSALLGRVVAFNEFGEELPANQKGKVIGLEFRPELATLARQNLARYGLIGKQVVTVHCLNAAKGYPAEAPYDGIISAAAAAEVPRAWQEQLAPGGKIVMPINSTILQIIKEGPDKFVTHRFEGYSFVPFVPDVEPDE</sequence>
<gene>
    <name evidence="12" type="ORF">A2114_00190</name>
</gene>
<evidence type="ECO:0000256" key="11">
    <source>
        <dbReference type="ARBA" id="ARBA00031350"/>
    </source>
</evidence>
<evidence type="ECO:0000256" key="2">
    <source>
        <dbReference type="ARBA" id="ARBA00005369"/>
    </source>
</evidence>
<dbReference type="CDD" id="cd02440">
    <property type="entry name" value="AdoMet_MTases"/>
    <property type="match status" value="1"/>
</dbReference>
<dbReference type="GO" id="GO:0005737">
    <property type="term" value="C:cytoplasm"/>
    <property type="evidence" value="ECO:0007669"/>
    <property type="project" value="UniProtKB-SubCell"/>
</dbReference>
<dbReference type="EMBL" id="MHTG01000012">
    <property type="protein sequence ID" value="OHA57530.1"/>
    <property type="molecule type" value="Genomic_DNA"/>
</dbReference>
<dbReference type="PANTHER" id="PTHR11579:SF0">
    <property type="entry name" value="PROTEIN-L-ISOASPARTATE(D-ASPARTATE) O-METHYLTRANSFERASE"/>
    <property type="match status" value="1"/>
</dbReference>
<dbReference type="InterPro" id="IPR000682">
    <property type="entry name" value="PCMT"/>
</dbReference>
<keyword evidence="5" id="KW-0963">Cytoplasm</keyword>
<dbReference type="Gene3D" id="3.40.50.150">
    <property type="entry name" value="Vaccinia Virus protein VP39"/>
    <property type="match status" value="1"/>
</dbReference>
<proteinExistence type="inferred from homology"/>
<dbReference type="GO" id="GO:0004719">
    <property type="term" value="F:protein-L-isoaspartate (D-aspartate) O-methyltransferase activity"/>
    <property type="evidence" value="ECO:0007669"/>
    <property type="project" value="UniProtKB-EC"/>
</dbReference>
<evidence type="ECO:0000256" key="4">
    <source>
        <dbReference type="ARBA" id="ARBA00013346"/>
    </source>
</evidence>
<dbReference type="Pfam" id="PF01135">
    <property type="entry name" value="PCMT"/>
    <property type="match status" value="1"/>
</dbReference>
<evidence type="ECO:0000256" key="9">
    <source>
        <dbReference type="ARBA" id="ARBA00030757"/>
    </source>
</evidence>
<comment type="subcellular location">
    <subcellularLocation>
        <location evidence="1">Cytoplasm</location>
    </subcellularLocation>
</comment>
<comment type="similarity">
    <text evidence="2">Belongs to the methyltransferase superfamily. L-isoaspartyl/D-aspartyl protein methyltransferase family.</text>
</comment>
<dbReference type="InterPro" id="IPR029063">
    <property type="entry name" value="SAM-dependent_MTases_sf"/>
</dbReference>
<evidence type="ECO:0000313" key="13">
    <source>
        <dbReference type="Proteomes" id="UP000176494"/>
    </source>
</evidence>
<evidence type="ECO:0000256" key="8">
    <source>
        <dbReference type="ARBA" id="ARBA00022691"/>
    </source>
</evidence>
<keyword evidence="7" id="KW-0808">Transferase</keyword>
<evidence type="ECO:0000256" key="6">
    <source>
        <dbReference type="ARBA" id="ARBA00022603"/>
    </source>
</evidence>
<evidence type="ECO:0000313" key="12">
    <source>
        <dbReference type="EMBL" id="OHA57530.1"/>
    </source>
</evidence>
<comment type="caution">
    <text evidence="12">The sequence shown here is derived from an EMBL/GenBank/DDBJ whole genome shotgun (WGS) entry which is preliminary data.</text>
</comment>
<evidence type="ECO:0000256" key="10">
    <source>
        <dbReference type="ARBA" id="ARBA00031323"/>
    </source>
</evidence>
<accession>A0A1G2QAH2</accession>
<evidence type="ECO:0000256" key="7">
    <source>
        <dbReference type="ARBA" id="ARBA00022679"/>
    </source>
</evidence>
<keyword evidence="6" id="KW-0489">Methyltransferase</keyword>
<organism evidence="12 13">
    <name type="scientific">Candidatus Vogelbacteria bacterium GWA1_51_14</name>
    <dbReference type="NCBI Taxonomy" id="1802435"/>
    <lineage>
        <taxon>Bacteria</taxon>
        <taxon>Candidatus Vogeliibacteriota</taxon>
    </lineage>
</organism>
<dbReference type="STRING" id="1802435.A2114_00190"/>